<dbReference type="InterPro" id="IPR040344">
    <property type="entry name" value="At3g17950-like"/>
</dbReference>
<dbReference type="Proteomes" id="UP001420932">
    <property type="component" value="Unassembled WGS sequence"/>
</dbReference>
<proteinExistence type="predicted"/>
<dbReference type="Pfam" id="PF23752">
    <property type="entry name" value="Beta-prop_WDR11_2nd"/>
    <property type="match status" value="1"/>
</dbReference>
<dbReference type="InterPro" id="IPR057853">
    <property type="entry name" value="Beta-prop_WDR11_2nd"/>
</dbReference>
<organism evidence="3 4">
    <name type="scientific">Stephania yunnanensis</name>
    <dbReference type="NCBI Taxonomy" id="152371"/>
    <lineage>
        <taxon>Eukaryota</taxon>
        <taxon>Viridiplantae</taxon>
        <taxon>Streptophyta</taxon>
        <taxon>Embryophyta</taxon>
        <taxon>Tracheophyta</taxon>
        <taxon>Spermatophyta</taxon>
        <taxon>Magnoliopsida</taxon>
        <taxon>Ranunculales</taxon>
        <taxon>Menispermaceae</taxon>
        <taxon>Menispermoideae</taxon>
        <taxon>Cissampelideae</taxon>
        <taxon>Stephania</taxon>
    </lineage>
</organism>
<feature type="signal peptide" evidence="1">
    <location>
        <begin position="1"/>
        <end position="18"/>
    </location>
</feature>
<keyword evidence="4" id="KW-1185">Reference proteome</keyword>
<dbReference type="PANTHER" id="PTHR33544">
    <property type="entry name" value="DUF4005 DOMAIN-CONTAINING PROTEIN-RELATED"/>
    <property type="match status" value="1"/>
</dbReference>
<feature type="chain" id="PRO_5042909334" description="WDR11 second beta-propeller domain-containing protein" evidence="1">
    <location>
        <begin position="19"/>
        <end position="265"/>
    </location>
</feature>
<comment type="caution">
    <text evidence="3">The sequence shown here is derived from an EMBL/GenBank/DDBJ whole genome shotgun (WGS) entry which is preliminary data.</text>
</comment>
<name>A0AAP0QAR1_9MAGN</name>
<evidence type="ECO:0000256" key="1">
    <source>
        <dbReference type="SAM" id="SignalP"/>
    </source>
</evidence>
<evidence type="ECO:0000313" key="4">
    <source>
        <dbReference type="Proteomes" id="UP001420932"/>
    </source>
</evidence>
<evidence type="ECO:0000259" key="2">
    <source>
        <dbReference type="Pfam" id="PF23752"/>
    </source>
</evidence>
<evidence type="ECO:0000313" key="3">
    <source>
        <dbReference type="EMBL" id="KAK9169136.1"/>
    </source>
</evidence>
<sequence length="265" mass="29190">MKDCYMIVSLIAVIDVSAHAVAASFYVHNGIIKGFRWLSNSRPVSFSYTQKEMQKFTAKIVDMMKQEKLYASQGGPIILFQEEGWPLGLQPLNMRVGLVRTCDFYGSISSNTLITGSPSSSTDSSSDLDTEQQRRMRRVDLYILPPAEKRKSESSRDLQHPQGVVGGGAGDGVGPMGHLGYFNKYPSYYKIRVLRNYWQDTGCEEAGLAYKLCVEFDLNNDDGVNADYGLAEAIGSTEVVGSIDAMGSIKDNGYAAIDVYGNNRV</sequence>
<dbReference type="EMBL" id="JBBNAF010000001">
    <property type="protein sequence ID" value="KAK9169136.1"/>
    <property type="molecule type" value="Genomic_DNA"/>
</dbReference>
<protein>
    <recommendedName>
        <fullName evidence="2">WDR11 second beta-propeller domain-containing protein</fullName>
    </recommendedName>
</protein>
<reference evidence="3 4" key="1">
    <citation type="submission" date="2024-01" db="EMBL/GenBank/DDBJ databases">
        <title>Genome assemblies of Stephania.</title>
        <authorList>
            <person name="Yang L."/>
        </authorList>
    </citation>
    <scope>NUCLEOTIDE SEQUENCE [LARGE SCALE GENOMIC DNA]</scope>
    <source>
        <strain evidence="3">YNDBR</strain>
        <tissue evidence="3">Leaf</tissue>
    </source>
</reference>
<keyword evidence="1" id="KW-0732">Signal</keyword>
<feature type="domain" description="WDR11 second beta-propeller" evidence="2">
    <location>
        <begin position="11"/>
        <end position="53"/>
    </location>
</feature>
<dbReference type="PANTHER" id="PTHR33544:SF5">
    <property type="entry name" value="DUF4005 DOMAIN-CONTAINING PROTEIN"/>
    <property type="match status" value="1"/>
</dbReference>
<gene>
    <name evidence="3" type="ORF">Syun_001276</name>
</gene>
<accession>A0AAP0QAR1</accession>
<dbReference type="AlphaFoldDB" id="A0AAP0QAR1"/>